<feature type="transmembrane region" description="Helical" evidence="7">
    <location>
        <begin position="21"/>
        <end position="45"/>
    </location>
</feature>
<evidence type="ECO:0000256" key="6">
    <source>
        <dbReference type="ARBA" id="ARBA00023136"/>
    </source>
</evidence>
<dbReference type="Gene3D" id="1.10.3720.10">
    <property type="entry name" value="MetI-like"/>
    <property type="match status" value="1"/>
</dbReference>
<comment type="caution">
    <text evidence="9">The sequence shown here is derived from an EMBL/GenBank/DDBJ whole genome shotgun (WGS) entry which is preliminary data.</text>
</comment>
<name>A0A2I9DNA0_9DEIO</name>
<gene>
    <name evidence="9" type="ORF">DAERI_220021</name>
</gene>
<dbReference type="InterPro" id="IPR000515">
    <property type="entry name" value="MetI-like"/>
</dbReference>
<protein>
    <submittedName>
        <fullName evidence="9">Sugar ABC transporter permease</fullName>
    </submittedName>
</protein>
<dbReference type="EMBL" id="BFAG01000022">
    <property type="protein sequence ID" value="GBF08078.1"/>
    <property type="molecule type" value="Genomic_DNA"/>
</dbReference>
<evidence type="ECO:0000256" key="2">
    <source>
        <dbReference type="ARBA" id="ARBA00022448"/>
    </source>
</evidence>
<feature type="transmembrane region" description="Helical" evidence="7">
    <location>
        <begin position="89"/>
        <end position="110"/>
    </location>
</feature>
<dbReference type="InterPro" id="IPR035906">
    <property type="entry name" value="MetI-like_sf"/>
</dbReference>
<dbReference type="PANTHER" id="PTHR30193">
    <property type="entry name" value="ABC TRANSPORTER PERMEASE PROTEIN"/>
    <property type="match status" value="1"/>
</dbReference>
<keyword evidence="2 7" id="KW-0813">Transport</keyword>
<evidence type="ECO:0000256" key="4">
    <source>
        <dbReference type="ARBA" id="ARBA00022692"/>
    </source>
</evidence>
<accession>A0A2I9DNA0</accession>
<dbReference type="AlphaFoldDB" id="A0A2I9DNA0"/>
<evidence type="ECO:0000256" key="7">
    <source>
        <dbReference type="RuleBase" id="RU363032"/>
    </source>
</evidence>
<evidence type="ECO:0000256" key="1">
    <source>
        <dbReference type="ARBA" id="ARBA00004651"/>
    </source>
</evidence>
<comment type="similarity">
    <text evidence="7">Belongs to the binding-protein-dependent transport system permease family.</text>
</comment>
<feature type="transmembrane region" description="Helical" evidence="7">
    <location>
        <begin position="122"/>
        <end position="142"/>
    </location>
</feature>
<dbReference type="CDD" id="cd06261">
    <property type="entry name" value="TM_PBP2"/>
    <property type="match status" value="1"/>
</dbReference>
<evidence type="ECO:0000313" key="9">
    <source>
        <dbReference type="EMBL" id="GBF08078.1"/>
    </source>
</evidence>
<evidence type="ECO:0000256" key="5">
    <source>
        <dbReference type="ARBA" id="ARBA00022989"/>
    </source>
</evidence>
<keyword evidence="5 7" id="KW-1133">Transmembrane helix</keyword>
<feature type="transmembrane region" description="Helical" evidence="7">
    <location>
        <begin position="285"/>
        <end position="308"/>
    </location>
</feature>
<evidence type="ECO:0000259" key="8">
    <source>
        <dbReference type="PROSITE" id="PS50928"/>
    </source>
</evidence>
<feature type="transmembrane region" description="Helical" evidence="7">
    <location>
        <begin position="222"/>
        <end position="241"/>
    </location>
</feature>
<proteinExistence type="inferred from homology"/>
<keyword evidence="4 7" id="KW-0812">Transmembrane</keyword>
<evidence type="ECO:0000313" key="10">
    <source>
        <dbReference type="Proteomes" id="UP000236569"/>
    </source>
</evidence>
<dbReference type="GO" id="GO:0055085">
    <property type="term" value="P:transmembrane transport"/>
    <property type="evidence" value="ECO:0007669"/>
    <property type="project" value="InterPro"/>
</dbReference>
<dbReference type="SUPFAM" id="SSF161098">
    <property type="entry name" value="MetI-like"/>
    <property type="match status" value="1"/>
</dbReference>
<dbReference type="PANTHER" id="PTHR30193:SF37">
    <property type="entry name" value="INNER MEMBRANE ABC TRANSPORTER PERMEASE PROTEIN YCJO"/>
    <property type="match status" value="1"/>
</dbReference>
<keyword evidence="3" id="KW-1003">Cell membrane</keyword>
<reference evidence="10" key="1">
    <citation type="submission" date="2018-01" db="EMBL/GenBank/DDBJ databases">
        <title>Draft Genome Sequence of the Radioresistant Bacterium Deinococcus aerius TR0125, Isolated from the Higher Atmosphere above Japan.</title>
        <authorList>
            <person name="Satoh K."/>
            <person name="Arai H."/>
            <person name="Sanzen T."/>
            <person name="Kawaguchi Y."/>
            <person name="Hayashi H."/>
            <person name="Yokobori S."/>
            <person name="Yamagishi A."/>
            <person name="Oono Y."/>
            <person name="Narumi I."/>
        </authorList>
    </citation>
    <scope>NUCLEOTIDE SEQUENCE [LARGE SCALE GENOMIC DNA]</scope>
    <source>
        <strain evidence="10">TR0125</strain>
    </source>
</reference>
<dbReference type="Pfam" id="PF00528">
    <property type="entry name" value="BPD_transp_1"/>
    <property type="match status" value="1"/>
</dbReference>
<dbReference type="RefSeq" id="WP_201262807.1">
    <property type="nucleotide sequence ID" value="NZ_BFAG01000022.1"/>
</dbReference>
<evidence type="ECO:0000256" key="3">
    <source>
        <dbReference type="ARBA" id="ARBA00022475"/>
    </source>
</evidence>
<feature type="domain" description="ABC transmembrane type-1" evidence="8">
    <location>
        <begin position="85"/>
        <end position="307"/>
    </location>
</feature>
<comment type="subcellular location">
    <subcellularLocation>
        <location evidence="1 7">Cell membrane</location>
        <topology evidence="1 7">Multi-pass membrane protein</topology>
    </subcellularLocation>
</comment>
<sequence>MAHTSLSATSSSARVKRRRPFPWHIAVFLAPAVLIYTVVMIYPILSSLWLSLNNQSGGRAAFVGLANYQKLLGSELYAQPLWNALRNNVVFFLIHMLVQNPVGLLLAVLLSFRLRGSAVYRTLLFTPTVLSVVIIGFAWKLILNPVWGVQRALLTPLGLEHLDQPWLGLPNTALPTLSLISVWQNIGIPMLLFLAALVRIPDELYEAARLDGAGGWTIFRRIQLPLILPTVGIVSVLTFVGNFNAFDLIYSTQGALAGPNFASDILGTLFYRTFFGYQLQSGDPYMGAAVAGVMLAVILAGLLVYLVAWQRRMTEVQL</sequence>
<dbReference type="InterPro" id="IPR051393">
    <property type="entry name" value="ABC_transporter_permease"/>
</dbReference>
<dbReference type="Proteomes" id="UP000236569">
    <property type="component" value="Unassembled WGS sequence"/>
</dbReference>
<organism evidence="9 10">
    <name type="scientific">Deinococcus aerius</name>
    <dbReference type="NCBI Taxonomy" id="200253"/>
    <lineage>
        <taxon>Bacteria</taxon>
        <taxon>Thermotogati</taxon>
        <taxon>Deinococcota</taxon>
        <taxon>Deinococci</taxon>
        <taxon>Deinococcales</taxon>
        <taxon>Deinococcaceae</taxon>
        <taxon>Deinococcus</taxon>
    </lineage>
</organism>
<dbReference type="PROSITE" id="PS50928">
    <property type="entry name" value="ABC_TM1"/>
    <property type="match status" value="1"/>
</dbReference>
<feature type="transmembrane region" description="Helical" evidence="7">
    <location>
        <begin position="182"/>
        <end position="201"/>
    </location>
</feature>
<keyword evidence="6 7" id="KW-0472">Membrane</keyword>
<keyword evidence="10" id="KW-1185">Reference proteome</keyword>
<dbReference type="GO" id="GO:0005886">
    <property type="term" value="C:plasma membrane"/>
    <property type="evidence" value="ECO:0007669"/>
    <property type="project" value="UniProtKB-SubCell"/>
</dbReference>